<dbReference type="SUPFAM" id="SSF143744">
    <property type="entry name" value="GlcG-like"/>
    <property type="match status" value="1"/>
</dbReference>
<proteinExistence type="predicted"/>
<keyword evidence="2" id="KW-1185">Reference proteome</keyword>
<protein>
    <submittedName>
        <fullName evidence="1">Uncharacterized protein GlcG (DUF336 family)</fullName>
    </submittedName>
</protein>
<dbReference type="PANTHER" id="PTHR34309:SF10">
    <property type="entry name" value="SLR1406 PROTEIN"/>
    <property type="match status" value="1"/>
</dbReference>
<sequence length="137" mass="13657">MLTSDDALRLCAAACRSATDLGVPMSIAVMDPGGHLIALVRMDGAPWISADVAQGKAWTSAAYGVPSAAQKEKMMPMPAFAAAITTVTGGRFTPQTGAVPVYRGRTLLGAVGASGGTGDQDEAVCAAAVQAAGFATA</sequence>
<accession>A0A4Q7Y984</accession>
<dbReference type="PANTHER" id="PTHR34309">
    <property type="entry name" value="SLR1406 PROTEIN"/>
    <property type="match status" value="1"/>
</dbReference>
<dbReference type="RefSeq" id="WP_104528493.1">
    <property type="nucleotide sequence ID" value="NZ_POQT01000014.1"/>
</dbReference>
<dbReference type="InterPro" id="IPR038084">
    <property type="entry name" value="PduO/GlcC-like_sf"/>
</dbReference>
<evidence type="ECO:0000313" key="1">
    <source>
        <dbReference type="EMBL" id="RZU33677.1"/>
    </source>
</evidence>
<reference evidence="1 2" key="1">
    <citation type="submission" date="2019-02" db="EMBL/GenBank/DDBJ databases">
        <title>Sequencing the genomes of 1000 actinobacteria strains.</title>
        <authorList>
            <person name="Klenk H.-P."/>
        </authorList>
    </citation>
    <scope>NUCLEOTIDE SEQUENCE [LARGE SCALE GENOMIC DNA]</scope>
    <source>
        <strain evidence="1 2">DSM 44509</strain>
    </source>
</reference>
<dbReference type="InterPro" id="IPR052517">
    <property type="entry name" value="GlcG_carb_metab_protein"/>
</dbReference>
<dbReference type="Proteomes" id="UP000292507">
    <property type="component" value="Unassembled WGS sequence"/>
</dbReference>
<organism evidence="1 2">
    <name type="scientific">Blastococcus saxobsidens</name>
    <dbReference type="NCBI Taxonomy" id="138336"/>
    <lineage>
        <taxon>Bacteria</taxon>
        <taxon>Bacillati</taxon>
        <taxon>Actinomycetota</taxon>
        <taxon>Actinomycetes</taxon>
        <taxon>Geodermatophilales</taxon>
        <taxon>Geodermatophilaceae</taxon>
        <taxon>Blastococcus</taxon>
    </lineage>
</organism>
<dbReference type="OrthoDB" id="3732157at2"/>
<evidence type="ECO:0000313" key="2">
    <source>
        <dbReference type="Proteomes" id="UP000292507"/>
    </source>
</evidence>
<gene>
    <name evidence="1" type="ORF">BKA19_3411</name>
</gene>
<comment type="caution">
    <text evidence="1">The sequence shown here is derived from an EMBL/GenBank/DDBJ whole genome shotgun (WGS) entry which is preliminary data.</text>
</comment>
<dbReference type="Gene3D" id="3.30.450.150">
    <property type="entry name" value="Haem-degrading domain"/>
    <property type="match status" value="1"/>
</dbReference>
<dbReference type="Pfam" id="PF03928">
    <property type="entry name" value="HbpS-like"/>
    <property type="match status" value="1"/>
</dbReference>
<dbReference type="EMBL" id="SHKV01000001">
    <property type="protein sequence ID" value="RZU33677.1"/>
    <property type="molecule type" value="Genomic_DNA"/>
</dbReference>
<dbReference type="InterPro" id="IPR005624">
    <property type="entry name" value="PduO/GlcC-like"/>
</dbReference>
<name>A0A4Q7Y984_9ACTN</name>
<dbReference type="AlphaFoldDB" id="A0A4Q7Y984"/>